<dbReference type="InterPro" id="IPR013986">
    <property type="entry name" value="DExx_box_DNA_helicase_dom_sf"/>
</dbReference>
<dbReference type="Gene3D" id="1.10.486.10">
    <property type="entry name" value="PCRA, domain 4"/>
    <property type="match status" value="2"/>
</dbReference>
<evidence type="ECO:0000256" key="7">
    <source>
        <dbReference type="ARBA" id="ARBA00034617"/>
    </source>
</evidence>
<evidence type="ECO:0000259" key="12">
    <source>
        <dbReference type="PROSITE" id="PS50967"/>
    </source>
</evidence>
<feature type="domain" description="HRDC" evidence="12">
    <location>
        <begin position="650"/>
        <end position="730"/>
    </location>
</feature>
<evidence type="ECO:0000256" key="9">
    <source>
        <dbReference type="ARBA" id="ARBA00048988"/>
    </source>
</evidence>
<gene>
    <name evidence="15" type="ORF">FHX74_003266</name>
</gene>
<dbReference type="Proteomes" id="UP000523079">
    <property type="component" value="Unassembled WGS sequence"/>
</dbReference>
<protein>
    <recommendedName>
        <fullName evidence="8">DNA 3'-5' helicase</fullName>
        <ecNumber evidence="8">5.6.2.4</ecNumber>
    </recommendedName>
</protein>
<dbReference type="RefSeq" id="WP_182561228.1">
    <property type="nucleotide sequence ID" value="NZ_JACGWT010000005.1"/>
</dbReference>
<evidence type="ECO:0000256" key="6">
    <source>
        <dbReference type="ARBA" id="ARBA00023235"/>
    </source>
</evidence>
<evidence type="ECO:0000259" key="14">
    <source>
        <dbReference type="PROSITE" id="PS51217"/>
    </source>
</evidence>
<dbReference type="SUPFAM" id="SSF47819">
    <property type="entry name" value="HRDC-like"/>
    <property type="match status" value="1"/>
</dbReference>
<dbReference type="InterPro" id="IPR027417">
    <property type="entry name" value="P-loop_NTPase"/>
</dbReference>
<evidence type="ECO:0000259" key="13">
    <source>
        <dbReference type="PROSITE" id="PS51198"/>
    </source>
</evidence>
<dbReference type="Pfam" id="PF00580">
    <property type="entry name" value="UvrD-helicase"/>
    <property type="match status" value="1"/>
</dbReference>
<evidence type="ECO:0000313" key="16">
    <source>
        <dbReference type="Proteomes" id="UP000523079"/>
    </source>
</evidence>
<dbReference type="GO" id="GO:0005829">
    <property type="term" value="C:cytosol"/>
    <property type="evidence" value="ECO:0007669"/>
    <property type="project" value="TreeGrafter"/>
</dbReference>
<comment type="caution">
    <text evidence="15">The sequence shown here is derived from an EMBL/GenBank/DDBJ whole genome shotgun (WGS) entry which is preliminary data.</text>
</comment>
<comment type="catalytic activity">
    <reaction evidence="7">
        <text>Couples ATP hydrolysis with the unwinding of duplex DNA by translocating in the 3'-5' direction.</text>
        <dbReference type="EC" id="5.6.2.4"/>
    </reaction>
</comment>
<dbReference type="Gene3D" id="3.40.50.300">
    <property type="entry name" value="P-loop containing nucleotide triphosphate hydrolases"/>
    <property type="match status" value="3"/>
</dbReference>
<dbReference type="Pfam" id="PF00570">
    <property type="entry name" value="HRDC"/>
    <property type="match status" value="1"/>
</dbReference>
<dbReference type="AlphaFoldDB" id="A0A7W3P757"/>
<dbReference type="GO" id="GO:0000725">
    <property type="term" value="P:recombinational repair"/>
    <property type="evidence" value="ECO:0007669"/>
    <property type="project" value="TreeGrafter"/>
</dbReference>
<dbReference type="PROSITE" id="PS51217">
    <property type="entry name" value="UVRD_HELICASE_CTER"/>
    <property type="match status" value="1"/>
</dbReference>
<dbReference type="InterPro" id="IPR010997">
    <property type="entry name" value="HRDC-like_sf"/>
</dbReference>
<dbReference type="InterPro" id="IPR044876">
    <property type="entry name" value="HRDC_dom_sf"/>
</dbReference>
<dbReference type="PANTHER" id="PTHR11070:SF69">
    <property type="entry name" value="ATP-DEPENDENT DNA HELICASE UVRD2"/>
    <property type="match status" value="1"/>
</dbReference>
<dbReference type="InterPro" id="IPR014017">
    <property type="entry name" value="DNA_helicase_UvrD-like_C"/>
</dbReference>
<dbReference type="GO" id="GO:0003677">
    <property type="term" value="F:DNA binding"/>
    <property type="evidence" value="ECO:0007669"/>
    <property type="project" value="InterPro"/>
</dbReference>
<dbReference type="Pfam" id="PF13361">
    <property type="entry name" value="UvrD_C"/>
    <property type="match status" value="2"/>
</dbReference>
<dbReference type="PANTHER" id="PTHR11070">
    <property type="entry name" value="UVRD / RECB / PCRA DNA HELICASE FAMILY MEMBER"/>
    <property type="match status" value="1"/>
</dbReference>
<keyword evidence="3 10" id="KW-0378">Hydrolase</keyword>
<keyword evidence="5 10" id="KW-0067">ATP-binding</keyword>
<feature type="domain" description="UvrD-like helicase ATP-binding" evidence="13">
    <location>
        <begin position="23"/>
        <end position="304"/>
    </location>
</feature>
<evidence type="ECO:0000256" key="3">
    <source>
        <dbReference type="ARBA" id="ARBA00022801"/>
    </source>
</evidence>
<dbReference type="EC" id="5.6.2.4" evidence="8"/>
<evidence type="ECO:0000256" key="4">
    <source>
        <dbReference type="ARBA" id="ARBA00022806"/>
    </source>
</evidence>
<dbReference type="SMART" id="SM00341">
    <property type="entry name" value="HRDC"/>
    <property type="match status" value="1"/>
</dbReference>
<dbReference type="EMBL" id="JACGWT010000005">
    <property type="protein sequence ID" value="MBA8795630.1"/>
    <property type="molecule type" value="Genomic_DNA"/>
</dbReference>
<evidence type="ECO:0000256" key="8">
    <source>
        <dbReference type="ARBA" id="ARBA00034808"/>
    </source>
</evidence>
<evidence type="ECO:0000256" key="1">
    <source>
        <dbReference type="ARBA" id="ARBA00009922"/>
    </source>
</evidence>
<evidence type="ECO:0000256" key="10">
    <source>
        <dbReference type="PROSITE-ProRule" id="PRU00560"/>
    </source>
</evidence>
<name>A0A7W3P757_9ACTN</name>
<evidence type="ECO:0000256" key="2">
    <source>
        <dbReference type="ARBA" id="ARBA00022741"/>
    </source>
</evidence>
<dbReference type="Gene3D" id="1.10.10.160">
    <property type="match status" value="1"/>
</dbReference>
<dbReference type="InterPro" id="IPR000212">
    <property type="entry name" value="DNA_helicase_UvrD/REP"/>
</dbReference>
<dbReference type="InterPro" id="IPR002121">
    <property type="entry name" value="HRDC_dom"/>
</dbReference>
<sequence>MSQATVVLIDEAPGPRTPDAILAALDPEQREVATALGGPVAVIAGAGTGKTRAITHRIAYAVAAGVYRPTAVLAVTFTQRAAGEMRGRLSRLGVRGVQARTFHSAALRQAAYFWPRVHGSDLPGVLENRMSLVAESASRLRVRTDTPALRDLVTEIGWAKVSNVSPEDYPRIAAARGRELASADPETVGRVFAGYEKTKRERDRIDFEDILLCTASLIAEHPRVAEEVRRTYRHLVVDEYQDVSPLQQALLDLWRGDSDDLCVVGDPAQTIHSFAGAQSTFLTGFTKRHPGARVIRLVRDYRSTPQVVKVANQVMARRGGPGGPGTKGPGVLGAVTLQAQRDPGPEPVFAEAADEASEAGAVADWCAARHAEGVEYREMAVLFRVNAQSPAFEQALADRGVPYLVRGAERFYERPEVRQALLLLRNEARQDRGAGGDAADPVGEPSAVDRVKAVLGAAGWSEKPPEGSGAVRERWESLAALVSVAEDLERQQPEGSPLGLAAVSAELDRRAEAQHAPVAQGVTVSTLHSAKGLEWDAVCLVGVQEGSLPFVLATGPEEIEEERRLLYVGVTRARSHLRISWSRTRNGSGQRQPSRFLDGIRPGGSSQPRTRASGERRGRSSALAATCRSCGRALHDAAERKLGRHEDCPATYDEATLDRLKQWRKKQAASQGLPAYCVFTDATLTAIAEARPTGPGDLLRISGLGSAKAAKYGEPVLAILSGQDPEDVAG</sequence>
<comment type="similarity">
    <text evidence="1">Belongs to the helicase family. UvrD subfamily.</text>
</comment>
<comment type="catalytic activity">
    <reaction evidence="9">
        <text>ATP + H2O = ADP + phosphate + H(+)</text>
        <dbReference type="Rhea" id="RHEA:13065"/>
        <dbReference type="ChEBI" id="CHEBI:15377"/>
        <dbReference type="ChEBI" id="CHEBI:15378"/>
        <dbReference type="ChEBI" id="CHEBI:30616"/>
        <dbReference type="ChEBI" id="CHEBI:43474"/>
        <dbReference type="ChEBI" id="CHEBI:456216"/>
        <dbReference type="EC" id="5.6.2.4"/>
    </reaction>
</comment>
<dbReference type="PROSITE" id="PS50967">
    <property type="entry name" value="HRDC"/>
    <property type="match status" value="1"/>
</dbReference>
<dbReference type="Gene3D" id="1.10.150.80">
    <property type="entry name" value="HRDC domain"/>
    <property type="match status" value="1"/>
</dbReference>
<dbReference type="GO" id="GO:0016787">
    <property type="term" value="F:hydrolase activity"/>
    <property type="evidence" value="ECO:0007669"/>
    <property type="project" value="UniProtKB-UniRule"/>
</dbReference>
<proteinExistence type="inferred from homology"/>
<feature type="compositionally biased region" description="Polar residues" evidence="11">
    <location>
        <begin position="581"/>
        <end position="593"/>
    </location>
</feature>
<dbReference type="GO" id="GO:0043138">
    <property type="term" value="F:3'-5' DNA helicase activity"/>
    <property type="evidence" value="ECO:0007669"/>
    <property type="project" value="UniProtKB-EC"/>
</dbReference>
<keyword evidence="4 10" id="KW-0347">Helicase</keyword>
<reference evidence="15 16" key="1">
    <citation type="submission" date="2020-07" db="EMBL/GenBank/DDBJ databases">
        <title>Sequencing the genomes of 1000 actinobacteria strains.</title>
        <authorList>
            <person name="Klenk H.-P."/>
        </authorList>
    </citation>
    <scope>NUCLEOTIDE SEQUENCE [LARGE SCALE GENOMIC DNA]</scope>
    <source>
        <strain evidence="15 16">DSM 100723</strain>
    </source>
</reference>
<feature type="region of interest" description="Disordered" evidence="11">
    <location>
        <begin position="581"/>
        <end position="620"/>
    </location>
</feature>
<evidence type="ECO:0000256" key="11">
    <source>
        <dbReference type="SAM" id="MobiDB-lite"/>
    </source>
</evidence>
<feature type="domain" description="UvrD-like helicase C-terminal" evidence="14">
    <location>
        <begin position="316"/>
        <end position="575"/>
    </location>
</feature>
<dbReference type="GO" id="GO:0005524">
    <property type="term" value="F:ATP binding"/>
    <property type="evidence" value="ECO:0007669"/>
    <property type="project" value="UniProtKB-UniRule"/>
</dbReference>
<dbReference type="CDD" id="cd17932">
    <property type="entry name" value="DEXQc_UvrD"/>
    <property type="match status" value="1"/>
</dbReference>
<keyword evidence="2 10" id="KW-0547">Nucleotide-binding</keyword>
<dbReference type="GO" id="GO:0033202">
    <property type="term" value="C:DNA helicase complex"/>
    <property type="evidence" value="ECO:0007669"/>
    <property type="project" value="TreeGrafter"/>
</dbReference>
<dbReference type="PROSITE" id="PS51198">
    <property type="entry name" value="UVRD_HELICASE_ATP_BIND"/>
    <property type="match status" value="1"/>
</dbReference>
<organism evidence="15 16">
    <name type="scientific">Microlunatus kandeliicorticis</name>
    <dbReference type="NCBI Taxonomy" id="1759536"/>
    <lineage>
        <taxon>Bacteria</taxon>
        <taxon>Bacillati</taxon>
        <taxon>Actinomycetota</taxon>
        <taxon>Actinomycetes</taxon>
        <taxon>Propionibacteriales</taxon>
        <taxon>Propionibacteriaceae</taxon>
        <taxon>Microlunatus</taxon>
    </lineage>
</organism>
<dbReference type="SUPFAM" id="SSF52540">
    <property type="entry name" value="P-loop containing nucleoside triphosphate hydrolases"/>
    <property type="match status" value="1"/>
</dbReference>
<keyword evidence="16" id="KW-1185">Reference proteome</keyword>
<dbReference type="InterPro" id="IPR014016">
    <property type="entry name" value="UvrD-like_ATP-bd"/>
</dbReference>
<feature type="binding site" evidence="10">
    <location>
        <begin position="44"/>
        <end position="51"/>
    </location>
    <ligand>
        <name>ATP</name>
        <dbReference type="ChEBI" id="CHEBI:30616"/>
    </ligand>
</feature>
<evidence type="ECO:0000313" key="15">
    <source>
        <dbReference type="EMBL" id="MBA8795630.1"/>
    </source>
</evidence>
<evidence type="ECO:0000256" key="5">
    <source>
        <dbReference type="ARBA" id="ARBA00022840"/>
    </source>
</evidence>
<accession>A0A7W3P757</accession>
<keyword evidence="6" id="KW-0413">Isomerase</keyword>